<protein>
    <submittedName>
        <fullName evidence="1">Uncharacterized protein</fullName>
    </submittedName>
</protein>
<keyword evidence="2" id="KW-1185">Reference proteome</keyword>
<accession>A0AC61PL59</accession>
<evidence type="ECO:0000313" key="1">
    <source>
        <dbReference type="EMBL" id="SMC58786.1"/>
    </source>
</evidence>
<comment type="caution">
    <text evidence="1">The sequence shown here is derived from an EMBL/GenBank/DDBJ whole genome shotgun (WGS) entry which is preliminary data.</text>
</comment>
<dbReference type="Proteomes" id="UP000192328">
    <property type="component" value="Unassembled WGS sequence"/>
</dbReference>
<reference evidence="1" key="1">
    <citation type="submission" date="2017-04" db="EMBL/GenBank/DDBJ databases">
        <authorList>
            <person name="Varghese N."/>
            <person name="Submissions S."/>
        </authorList>
    </citation>
    <scope>NUCLEOTIDE SEQUENCE</scope>
    <source>
        <strain evidence="1">WTE2008</strain>
    </source>
</reference>
<sequence>MLKIKRIIAIILSACLMCSVACAEEKSKTVFDSVGGWFDQAWKDSSDWVGQAWDDSSKWVGQAWDDSTKWVGQAWDDSSKWVSQAWNDSTKWVGKAWEDSSRWASQAWQDSTTWAAKNWSNFVIWLKTITSDNPYSWIRDMVLEEGIIAYDDYVSIRTFLSENPDPFAIRKKCYDTLSVFSLLNEEKDILWDMFSRWAEEHKITAEQVGILAIPFLERLNIKGEEALGEDIDITGPAIAQYIITILEAMNINSHEDAESRIKALRSSLDNLTRPIVIGEQDQNIVITQDHCYIENFTYKDGKYQIFMLVSPKEGNNSDMPLMRGKKNDQLIKQYFQEVESWGTLEKLEINGNLAQARRFNTTIVEKAVFCESLQVWTSKNDYLFFVITDQDWKDDEFKSWLTSVTLSEDGKVSFEADFASDGAFYGFNQAAQKYTINRYFVESKFVVAKTGHGWAAERGNNLIDNIKGFFKREHSTVIGDNNVKNGADRVTTKIINGKETIISLIQTKYYSTAARTVNACFDETGYRYVDAEGNPMTMEVPSNQYEAAVKLMEKRIQNGEVRNVDPSDTEMARKIVRKGSLSYQQAKHLAKAGTIESLMYDSAHACVYATSAMGISALVEFAFSLWNGETMEQAIEHSIYRGLKTGGITFIVSVLSSQLLKTGLNTTLVPASDALVRALGPKGAAAIINAFRPAGSAIYGAAAMKAASRLLRGNIVTAAVSFIVLTSFDIAEIIQGRISWKQLAKNATTNIAGISAGALAYIGGKALVGTAIAPGVGTAVGLILGVVAAWGASEGAKALTDLIAEDDAEEMIKIINEQFAIIAEEYFLTEVEVNRSIENLQGLLTQNMLKEMYQYGNHEAFARQLIELCIDPVVMERQYVSLPTEEEYSTVLTETLKEIYSEIGDADPA</sequence>
<gene>
    <name evidence="1" type="ORF">SAMN06297397_1581</name>
</gene>
<evidence type="ECO:0000313" key="2">
    <source>
        <dbReference type="Proteomes" id="UP000192328"/>
    </source>
</evidence>
<dbReference type="EMBL" id="FWXZ01000002">
    <property type="protein sequence ID" value="SMC58786.1"/>
    <property type="molecule type" value="Genomic_DNA"/>
</dbReference>
<organism evidence="1 2">
    <name type="scientific">Aristaeella lactis</name>
    <dbReference type="NCBI Taxonomy" id="3046383"/>
    <lineage>
        <taxon>Bacteria</taxon>
        <taxon>Bacillati</taxon>
        <taxon>Bacillota</taxon>
        <taxon>Clostridia</taxon>
        <taxon>Eubacteriales</taxon>
        <taxon>Aristaeellaceae</taxon>
        <taxon>Aristaeella</taxon>
    </lineage>
</organism>
<proteinExistence type="predicted"/>
<name>A0AC61PL59_9FIRM</name>